<dbReference type="EMBL" id="GISG01088907">
    <property type="protein sequence ID" value="MBA4633966.1"/>
    <property type="molecule type" value="Transcribed_RNA"/>
</dbReference>
<proteinExistence type="predicted"/>
<reference evidence="2" key="1">
    <citation type="journal article" date="2013" name="J. Plant Res.">
        <title>Effect of fungi and light on seed germination of three Opuntia species from semiarid lands of central Mexico.</title>
        <authorList>
            <person name="Delgado-Sanchez P."/>
            <person name="Jimenez-Bremont J.F."/>
            <person name="Guerrero-Gonzalez Mde L."/>
            <person name="Flores J."/>
        </authorList>
    </citation>
    <scope>NUCLEOTIDE SEQUENCE</scope>
    <source>
        <tissue evidence="2">Cladode</tissue>
    </source>
</reference>
<organism evidence="2">
    <name type="scientific">Opuntia streptacantha</name>
    <name type="common">Prickly pear cactus</name>
    <name type="synonym">Opuntia cardona</name>
    <dbReference type="NCBI Taxonomy" id="393608"/>
    <lineage>
        <taxon>Eukaryota</taxon>
        <taxon>Viridiplantae</taxon>
        <taxon>Streptophyta</taxon>
        <taxon>Embryophyta</taxon>
        <taxon>Tracheophyta</taxon>
        <taxon>Spermatophyta</taxon>
        <taxon>Magnoliopsida</taxon>
        <taxon>eudicotyledons</taxon>
        <taxon>Gunneridae</taxon>
        <taxon>Pentapetalae</taxon>
        <taxon>Caryophyllales</taxon>
        <taxon>Cactineae</taxon>
        <taxon>Cactaceae</taxon>
        <taxon>Opuntioideae</taxon>
        <taxon>Opuntia</taxon>
    </lineage>
</organism>
<keyword evidence="1" id="KW-0732">Signal</keyword>
<evidence type="ECO:0000313" key="2">
    <source>
        <dbReference type="EMBL" id="MBA4633966.1"/>
    </source>
</evidence>
<reference evidence="2" key="2">
    <citation type="submission" date="2020-07" db="EMBL/GenBank/DDBJ databases">
        <authorList>
            <person name="Vera ALvarez R."/>
            <person name="Arias-Moreno D.M."/>
            <person name="Jimenez-Jacinto V."/>
            <person name="Jimenez-Bremont J.F."/>
            <person name="Swaminathan K."/>
            <person name="Moose S.P."/>
            <person name="Guerrero-Gonzalez M.L."/>
            <person name="Marino-Ramirez L."/>
            <person name="Landsman D."/>
            <person name="Rodriguez-Kessler M."/>
            <person name="Delgado-Sanchez P."/>
        </authorList>
    </citation>
    <scope>NUCLEOTIDE SEQUENCE</scope>
    <source>
        <tissue evidence="2">Cladode</tissue>
    </source>
</reference>
<feature type="signal peptide" evidence="1">
    <location>
        <begin position="1"/>
        <end position="24"/>
    </location>
</feature>
<evidence type="ECO:0008006" key="3">
    <source>
        <dbReference type="Google" id="ProtNLM"/>
    </source>
</evidence>
<dbReference type="AlphaFoldDB" id="A0A7C9D589"/>
<evidence type="ECO:0000256" key="1">
    <source>
        <dbReference type="SAM" id="SignalP"/>
    </source>
</evidence>
<sequence>MLKRCLCSLAYLHIVVEAAMLVRAQKVVGVAPSAVMVEGEVGATVNMLSLRLGALLRLQQLNPRLGKGSDQLRWHGVNSVGLTAILLKSLSNIRTARDIRRT</sequence>
<protein>
    <recommendedName>
        <fullName evidence="3">Secreted protein</fullName>
    </recommendedName>
</protein>
<feature type="chain" id="PRO_5027980761" description="Secreted protein" evidence="1">
    <location>
        <begin position="25"/>
        <end position="102"/>
    </location>
</feature>
<name>A0A7C9D589_OPUST</name>
<accession>A0A7C9D589</accession>